<dbReference type="RefSeq" id="WP_065411819.1">
    <property type="nucleotide sequence ID" value="NZ_MAYT01000029.1"/>
</dbReference>
<evidence type="ECO:0000259" key="2">
    <source>
        <dbReference type="Pfam" id="PF03413"/>
    </source>
</evidence>
<proteinExistence type="predicted"/>
<organism evidence="3 4">
    <name type="scientific">Pseudobacillus wudalianchiensis</name>
    <dbReference type="NCBI Taxonomy" id="1743143"/>
    <lineage>
        <taxon>Bacteria</taxon>
        <taxon>Bacillati</taxon>
        <taxon>Bacillota</taxon>
        <taxon>Bacilli</taxon>
        <taxon>Bacillales</taxon>
        <taxon>Bacillaceae</taxon>
        <taxon>Pseudobacillus</taxon>
    </lineage>
</organism>
<comment type="caution">
    <text evidence="3">The sequence shown here is derived from an EMBL/GenBank/DDBJ whole genome shotgun (WGS) entry which is preliminary data.</text>
</comment>
<feature type="domain" description="PepSY" evidence="2">
    <location>
        <begin position="113"/>
        <end position="173"/>
    </location>
</feature>
<dbReference type="Pfam" id="PF03413">
    <property type="entry name" value="PepSY"/>
    <property type="match status" value="2"/>
</dbReference>
<keyword evidence="4" id="KW-1185">Reference proteome</keyword>
<feature type="chain" id="PRO_5008622071" description="PepSY domain-containing protein" evidence="1">
    <location>
        <begin position="23"/>
        <end position="177"/>
    </location>
</feature>
<dbReference type="Proteomes" id="UP000092578">
    <property type="component" value="Unassembled WGS sequence"/>
</dbReference>
<dbReference type="InterPro" id="IPR025711">
    <property type="entry name" value="PepSY"/>
</dbReference>
<protein>
    <recommendedName>
        <fullName evidence="2">PepSY domain-containing protein</fullName>
    </recommendedName>
</protein>
<dbReference type="AlphaFoldDB" id="A0A1B9AGG1"/>
<evidence type="ECO:0000313" key="4">
    <source>
        <dbReference type="Proteomes" id="UP000092578"/>
    </source>
</evidence>
<keyword evidence="1" id="KW-0732">Signal</keyword>
<dbReference type="Gene3D" id="3.10.450.40">
    <property type="match status" value="2"/>
</dbReference>
<accession>A0A1B9AGG1</accession>
<dbReference type="EMBL" id="MAYT01000029">
    <property type="protein sequence ID" value="OCA82948.1"/>
    <property type="molecule type" value="Genomic_DNA"/>
</dbReference>
<feature type="signal peptide" evidence="1">
    <location>
        <begin position="1"/>
        <end position="22"/>
    </location>
</feature>
<reference evidence="4" key="1">
    <citation type="submission" date="2016-05" db="EMBL/GenBank/DDBJ databases">
        <authorList>
            <person name="Liu B."/>
            <person name="Wang J."/>
            <person name="Zhu Y."/>
            <person name="Liu G."/>
            <person name="Chen Q."/>
            <person name="Chen Z."/>
            <person name="Lan J."/>
            <person name="Che J."/>
            <person name="Ge C."/>
            <person name="Shi H."/>
            <person name="Pan Z."/>
            <person name="Liu X."/>
        </authorList>
    </citation>
    <scope>NUCLEOTIDE SEQUENCE [LARGE SCALE GENOMIC DNA]</scope>
    <source>
        <strain evidence="4">FJAT-27215</strain>
    </source>
</reference>
<evidence type="ECO:0000256" key="1">
    <source>
        <dbReference type="SAM" id="SignalP"/>
    </source>
</evidence>
<feature type="domain" description="PepSY" evidence="2">
    <location>
        <begin position="42"/>
        <end position="98"/>
    </location>
</feature>
<sequence length="177" mass="19789">MKLITKVLTATIFVTTLSGVSACTPANNEPKSVQTNETKSLINEVKAKRIALNELKGGIVREIHLEESKEGNKEYEITIVKRDKRFEVDVNALTGKVSEVSQYLPQKNKIKTKVSNQKAREIAIDQVNGRGTISEINLDTYNNQLVYDVEISTVYGREAEVLVDAMTGKVVKYTKRD</sequence>
<gene>
    <name evidence="3" type="ORF">A8F95_14605</name>
</gene>
<evidence type="ECO:0000313" key="3">
    <source>
        <dbReference type="EMBL" id="OCA82948.1"/>
    </source>
</evidence>
<name>A0A1B9AGG1_9BACI</name>
<dbReference type="PROSITE" id="PS51257">
    <property type="entry name" value="PROKAR_LIPOPROTEIN"/>
    <property type="match status" value="1"/>
</dbReference>